<proteinExistence type="predicted"/>
<evidence type="ECO:0000259" key="1">
    <source>
        <dbReference type="Pfam" id="PF12697"/>
    </source>
</evidence>
<dbReference type="PANTHER" id="PTHR43798">
    <property type="entry name" value="MONOACYLGLYCEROL LIPASE"/>
    <property type="match status" value="1"/>
</dbReference>
<dbReference type="RefSeq" id="WP_038021303.1">
    <property type="nucleotide sequence ID" value="NZ_JPKR02000003.1"/>
</dbReference>
<dbReference type="Pfam" id="PF12697">
    <property type="entry name" value="Abhydrolase_6"/>
    <property type="match status" value="1"/>
</dbReference>
<dbReference type="STRING" id="642227.HA49_14915"/>
<dbReference type="AlphaFoldDB" id="A0A095T5Y8"/>
<feature type="domain" description="AB hydrolase-1" evidence="1">
    <location>
        <begin position="26"/>
        <end position="254"/>
    </location>
</feature>
<evidence type="ECO:0000313" key="2">
    <source>
        <dbReference type="EMBL" id="KGD72072.1"/>
    </source>
</evidence>
<organism evidence="2 3">
    <name type="scientific">Tatumella morbirosei</name>
    <dbReference type="NCBI Taxonomy" id="642227"/>
    <lineage>
        <taxon>Bacteria</taxon>
        <taxon>Pseudomonadati</taxon>
        <taxon>Pseudomonadota</taxon>
        <taxon>Gammaproteobacteria</taxon>
        <taxon>Enterobacterales</taxon>
        <taxon>Erwiniaceae</taxon>
        <taxon>Tatumella</taxon>
    </lineage>
</organism>
<protein>
    <submittedName>
        <fullName evidence="2">Alpha/beta hydrolase</fullName>
    </submittedName>
</protein>
<keyword evidence="3" id="KW-1185">Reference proteome</keyword>
<sequence length="281" mass="31171">MTRKIQQLSESGLRVSYLEEGEGQPLVLIHGVGMNADAWYPQIEVLSRHFRVLAVDMPGHGESSGFQHPVSLKDYVHWLTQFLQTQPEQNFAVAGHSMGALITAGIAIEHPELVNHAVVMSGVFKRDDSARDAVLKRAQELASGSVRLDAPLERWFSEQPHELPLRQQVGGWLKQVNLAGYARAYQAFAEGDRWYSERWNEMQCPVLVMTGELDTNSNPNMTHQMAEAAPHGQAVVVANAKHMLNLTDADRVNEEILSFLNTDVGAAMKNKASKGVSYGCR</sequence>
<reference evidence="2" key="1">
    <citation type="submission" date="2014-12" db="EMBL/GenBank/DDBJ databases">
        <title>The draft genome of the Tatumella morbirosei type strain, LMG23360T isolated from pineapple rot.</title>
        <authorList>
            <person name="Smits T.H."/>
            <person name="Palmer M."/>
            <person name="Venter S.N."/>
            <person name="Duffy B."/>
            <person name="Steenkamp E.T."/>
            <person name="Chan W.Y."/>
            <person name="Coutinho T.A."/>
            <person name="Coetzee M.P."/>
            <person name="De Maayer P."/>
        </authorList>
    </citation>
    <scope>NUCLEOTIDE SEQUENCE [LARGE SCALE GENOMIC DNA]</scope>
    <source>
        <strain evidence="2">LMG 23360</strain>
    </source>
</reference>
<dbReference type="InterPro" id="IPR050266">
    <property type="entry name" value="AB_hydrolase_sf"/>
</dbReference>
<gene>
    <name evidence="2" type="ORF">HA49_14915</name>
</gene>
<dbReference type="Gene3D" id="3.40.50.1820">
    <property type="entry name" value="alpha/beta hydrolase"/>
    <property type="match status" value="1"/>
</dbReference>
<dbReference type="eggNOG" id="COG2267">
    <property type="taxonomic scope" value="Bacteria"/>
</dbReference>
<dbReference type="SUPFAM" id="SSF53474">
    <property type="entry name" value="alpha/beta-Hydrolases"/>
    <property type="match status" value="1"/>
</dbReference>
<dbReference type="EMBL" id="JPKR02000003">
    <property type="protein sequence ID" value="KGD72072.1"/>
    <property type="molecule type" value="Genomic_DNA"/>
</dbReference>
<dbReference type="Proteomes" id="UP000029577">
    <property type="component" value="Unassembled WGS sequence"/>
</dbReference>
<comment type="caution">
    <text evidence="2">The sequence shown here is derived from an EMBL/GenBank/DDBJ whole genome shotgun (WGS) entry which is preliminary data.</text>
</comment>
<keyword evidence="2" id="KW-0378">Hydrolase</keyword>
<dbReference type="OrthoDB" id="9780765at2"/>
<dbReference type="PRINTS" id="PR00111">
    <property type="entry name" value="ABHYDROLASE"/>
</dbReference>
<accession>A0A095T5Y8</accession>
<evidence type="ECO:0000313" key="3">
    <source>
        <dbReference type="Proteomes" id="UP000029577"/>
    </source>
</evidence>
<dbReference type="InterPro" id="IPR029058">
    <property type="entry name" value="AB_hydrolase_fold"/>
</dbReference>
<dbReference type="InterPro" id="IPR000073">
    <property type="entry name" value="AB_hydrolase_1"/>
</dbReference>
<dbReference type="GO" id="GO:0016787">
    <property type="term" value="F:hydrolase activity"/>
    <property type="evidence" value="ECO:0007669"/>
    <property type="project" value="UniProtKB-KW"/>
</dbReference>
<name>A0A095T5Y8_9GAMM</name>